<dbReference type="Pfam" id="PF00067">
    <property type="entry name" value="p450"/>
    <property type="match status" value="1"/>
</dbReference>
<organism evidence="11 12">
    <name type="scientific">Heterodermia speciosa</name>
    <dbReference type="NCBI Taxonomy" id="116794"/>
    <lineage>
        <taxon>Eukaryota</taxon>
        <taxon>Fungi</taxon>
        <taxon>Dikarya</taxon>
        <taxon>Ascomycota</taxon>
        <taxon>Pezizomycotina</taxon>
        <taxon>Lecanoromycetes</taxon>
        <taxon>OSLEUM clade</taxon>
        <taxon>Lecanoromycetidae</taxon>
        <taxon>Caliciales</taxon>
        <taxon>Physciaceae</taxon>
        <taxon>Heterodermia</taxon>
    </lineage>
</organism>
<protein>
    <recommendedName>
        <fullName evidence="13">Cytochrome P450</fullName>
    </recommendedName>
</protein>
<evidence type="ECO:0000256" key="6">
    <source>
        <dbReference type="ARBA" id="ARBA00023004"/>
    </source>
</evidence>
<dbReference type="InterPro" id="IPR036396">
    <property type="entry name" value="Cyt_P450_sf"/>
</dbReference>
<dbReference type="PROSITE" id="PS00086">
    <property type="entry name" value="CYTOCHROME_P450"/>
    <property type="match status" value="1"/>
</dbReference>
<feature type="transmembrane region" description="Helical" evidence="10">
    <location>
        <begin position="6"/>
        <end position="26"/>
    </location>
</feature>
<evidence type="ECO:0008006" key="13">
    <source>
        <dbReference type="Google" id="ProtNLM"/>
    </source>
</evidence>
<keyword evidence="12" id="KW-1185">Reference proteome</keyword>
<dbReference type="OrthoDB" id="1470350at2759"/>
<dbReference type="EMBL" id="CAJPDS010000069">
    <property type="protein sequence ID" value="CAF9933615.1"/>
    <property type="molecule type" value="Genomic_DNA"/>
</dbReference>
<proteinExistence type="inferred from homology"/>
<keyword evidence="10" id="KW-1133">Transmembrane helix</keyword>
<dbReference type="Gene3D" id="1.10.630.10">
    <property type="entry name" value="Cytochrome P450"/>
    <property type="match status" value="1"/>
</dbReference>
<reference evidence="11" key="1">
    <citation type="submission" date="2021-03" db="EMBL/GenBank/DDBJ databases">
        <authorList>
            <person name="Tagirdzhanova G."/>
        </authorList>
    </citation>
    <scope>NUCLEOTIDE SEQUENCE</scope>
</reference>
<keyword evidence="4 8" id="KW-0479">Metal-binding</keyword>
<dbReference type="PANTHER" id="PTHR24287:SF1">
    <property type="entry name" value="P450, PUTATIVE (EUROFUNG)-RELATED"/>
    <property type="match status" value="1"/>
</dbReference>
<evidence type="ECO:0000313" key="12">
    <source>
        <dbReference type="Proteomes" id="UP000664521"/>
    </source>
</evidence>
<comment type="cofactor">
    <cofactor evidence="1 8">
        <name>heme</name>
        <dbReference type="ChEBI" id="CHEBI:30413"/>
    </cofactor>
</comment>
<dbReference type="InterPro" id="IPR017972">
    <property type="entry name" value="Cyt_P450_CS"/>
</dbReference>
<evidence type="ECO:0000256" key="10">
    <source>
        <dbReference type="SAM" id="Phobius"/>
    </source>
</evidence>
<dbReference type="PRINTS" id="PR00464">
    <property type="entry name" value="EP450II"/>
</dbReference>
<evidence type="ECO:0000256" key="8">
    <source>
        <dbReference type="PIRSR" id="PIRSR602402-1"/>
    </source>
</evidence>
<evidence type="ECO:0000256" key="5">
    <source>
        <dbReference type="ARBA" id="ARBA00023002"/>
    </source>
</evidence>
<dbReference type="InterPro" id="IPR002974">
    <property type="entry name" value="Cyt_P450_E_CYP52_ascomycetes"/>
</dbReference>
<keyword evidence="10" id="KW-0812">Transmembrane</keyword>
<dbReference type="CDD" id="cd11063">
    <property type="entry name" value="CYP52"/>
    <property type="match status" value="1"/>
</dbReference>
<dbReference type="GO" id="GO:0020037">
    <property type="term" value="F:heme binding"/>
    <property type="evidence" value="ECO:0007669"/>
    <property type="project" value="InterPro"/>
</dbReference>
<evidence type="ECO:0000256" key="4">
    <source>
        <dbReference type="ARBA" id="ARBA00022723"/>
    </source>
</evidence>
<evidence type="ECO:0000313" key="11">
    <source>
        <dbReference type="EMBL" id="CAF9933615.1"/>
    </source>
</evidence>
<dbReference type="InterPro" id="IPR001128">
    <property type="entry name" value="Cyt_P450"/>
</dbReference>
<feature type="binding site" description="axial binding residue" evidence="8">
    <location>
        <position position="457"/>
    </location>
    <ligand>
        <name>heme</name>
        <dbReference type="ChEBI" id="CHEBI:30413"/>
    </ligand>
    <ligandPart>
        <name>Fe</name>
        <dbReference type="ChEBI" id="CHEBI:18248"/>
    </ligandPart>
</feature>
<dbReference type="Proteomes" id="UP000664521">
    <property type="component" value="Unassembled WGS sequence"/>
</dbReference>
<dbReference type="AlphaFoldDB" id="A0A8H3G0P1"/>
<keyword evidence="6 8" id="KW-0408">Iron</keyword>
<evidence type="ECO:0000256" key="7">
    <source>
        <dbReference type="ARBA" id="ARBA00023033"/>
    </source>
</evidence>
<keyword evidence="7 9" id="KW-0503">Monooxygenase</keyword>
<dbReference type="InterPro" id="IPR047146">
    <property type="entry name" value="Cyt_P450_E_CYP52_fungi"/>
</dbReference>
<name>A0A8H3G0P1_9LECA</name>
<keyword evidence="5 9" id="KW-0560">Oxidoreductase</keyword>
<evidence type="ECO:0000256" key="2">
    <source>
        <dbReference type="ARBA" id="ARBA00010617"/>
    </source>
</evidence>
<dbReference type="PRINTS" id="PR00385">
    <property type="entry name" value="P450"/>
</dbReference>
<evidence type="ECO:0000256" key="3">
    <source>
        <dbReference type="ARBA" id="ARBA00022617"/>
    </source>
</evidence>
<dbReference type="InterPro" id="IPR002402">
    <property type="entry name" value="Cyt_P450_E_grp-II"/>
</dbReference>
<dbReference type="GO" id="GO:0016712">
    <property type="term" value="F:oxidoreductase activity, acting on paired donors, with incorporation or reduction of molecular oxygen, reduced flavin or flavoprotein as one donor, and incorporation of one atom of oxygen"/>
    <property type="evidence" value="ECO:0007669"/>
    <property type="project" value="InterPro"/>
</dbReference>
<comment type="similarity">
    <text evidence="2 9">Belongs to the cytochrome P450 family.</text>
</comment>
<keyword evidence="3 8" id="KW-0349">Heme</keyword>
<keyword evidence="10" id="KW-0472">Membrane</keyword>
<dbReference type="PANTHER" id="PTHR24287">
    <property type="entry name" value="P450, PUTATIVE (EUROFUNG)-RELATED"/>
    <property type="match status" value="1"/>
</dbReference>
<accession>A0A8H3G0P1</accession>
<gene>
    <name evidence="11" type="ORF">HETSPECPRED_008716</name>
</gene>
<comment type="caution">
    <text evidence="11">The sequence shown here is derived from an EMBL/GenBank/DDBJ whole genome shotgun (WGS) entry which is preliminary data.</text>
</comment>
<dbReference type="PRINTS" id="PR01239">
    <property type="entry name" value="EP450IICYP52"/>
</dbReference>
<evidence type="ECO:0000256" key="9">
    <source>
        <dbReference type="RuleBase" id="RU000461"/>
    </source>
</evidence>
<dbReference type="SUPFAM" id="SSF48264">
    <property type="entry name" value="Cytochrome P450"/>
    <property type="match status" value="1"/>
</dbReference>
<sequence>MAPELPSLSHILLGAVLLFISYYIYWQLTVGTNRRRMIRENGCKPVKKNSEYNGWIEELIGIKVFRENRKAFIQHTLLQSGLERFQRHGNTIKTRILGSDLYQTVEPEILKTVMATKFKDWNLPDRRKDAFVPVLGQGIFTTDGAAWHHSRELLRPNFTRSQVGDLATFEAHVSQLVSAIPRDGSTVDLQDLFFRLTMDSATEFLFGESTNSLAPSNTSNTRFAEAFNRSQEAIGEASRGGWLSTFFRESSFHDDVKYVHGFVDHFVQRGLNYRKTLDAEKAEAKSEERYVFLHELVKATSDPVQIRSELLNILLAGRDTTASLLSNTWFELSRKPDIWERLQSEVGKLGGEVPTYAQIKEMKYLRQVLNECLRLYPVVPGNARMAIVDTVLPLGGGDDGKSPLFVPAKTTLGWSAFAMQRRKDFYGEDADEFKPERWDTLRPGWEYLPFNGGPRICLGQQFALTEASYTTIRLMQEFSKIEQRDDGRPWTEWITLTCVGLNGVKVGLTPS</sequence>
<dbReference type="GO" id="GO:0005506">
    <property type="term" value="F:iron ion binding"/>
    <property type="evidence" value="ECO:0007669"/>
    <property type="project" value="InterPro"/>
</dbReference>
<evidence type="ECO:0000256" key="1">
    <source>
        <dbReference type="ARBA" id="ARBA00001971"/>
    </source>
</evidence>